<name>A0AAV4CE61_9GAST</name>
<dbReference type="AlphaFoldDB" id="A0AAV4CE61"/>
<dbReference type="EMBL" id="BLXT01006335">
    <property type="protein sequence ID" value="GFO31041.1"/>
    <property type="molecule type" value="Genomic_DNA"/>
</dbReference>
<dbReference type="Proteomes" id="UP000735302">
    <property type="component" value="Unassembled WGS sequence"/>
</dbReference>
<keyword evidence="2" id="KW-1185">Reference proteome</keyword>
<evidence type="ECO:0000313" key="1">
    <source>
        <dbReference type="EMBL" id="GFO31041.1"/>
    </source>
</evidence>
<reference evidence="1 2" key="1">
    <citation type="journal article" date="2021" name="Elife">
        <title>Chloroplast acquisition without the gene transfer in kleptoplastic sea slugs, Plakobranchus ocellatus.</title>
        <authorList>
            <person name="Maeda T."/>
            <person name="Takahashi S."/>
            <person name="Yoshida T."/>
            <person name="Shimamura S."/>
            <person name="Takaki Y."/>
            <person name="Nagai Y."/>
            <person name="Toyoda A."/>
            <person name="Suzuki Y."/>
            <person name="Arimoto A."/>
            <person name="Ishii H."/>
            <person name="Satoh N."/>
            <person name="Nishiyama T."/>
            <person name="Hasebe M."/>
            <person name="Maruyama T."/>
            <person name="Minagawa J."/>
            <person name="Obokata J."/>
            <person name="Shigenobu S."/>
        </authorList>
    </citation>
    <scope>NUCLEOTIDE SEQUENCE [LARGE SCALE GENOMIC DNA]</scope>
</reference>
<accession>A0AAV4CE61</accession>
<comment type="caution">
    <text evidence="1">The sequence shown here is derived from an EMBL/GenBank/DDBJ whole genome shotgun (WGS) entry which is preliminary data.</text>
</comment>
<sequence length="84" mass="9255">MFAFSEQRSVHTTRHSEAFLPSVRLGRRKVGLEGGGGGGGKQERLEPATLRSLQISGQASAINRHPVSRTERIQIPKKLKYGDK</sequence>
<proteinExistence type="predicted"/>
<organism evidence="1 2">
    <name type="scientific">Plakobranchus ocellatus</name>
    <dbReference type="NCBI Taxonomy" id="259542"/>
    <lineage>
        <taxon>Eukaryota</taxon>
        <taxon>Metazoa</taxon>
        <taxon>Spiralia</taxon>
        <taxon>Lophotrochozoa</taxon>
        <taxon>Mollusca</taxon>
        <taxon>Gastropoda</taxon>
        <taxon>Heterobranchia</taxon>
        <taxon>Euthyneura</taxon>
        <taxon>Panpulmonata</taxon>
        <taxon>Sacoglossa</taxon>
        <taxon>Placobranchoidea</taxon>
        <taxon>Plakobranchidae</taxon>
        <taxon>Plakobranchus</taxon>
    </lineage>
</organism>
<gene>
    <name evidence="1" type="ORF">PoB_005754600</name>
</gene>
<protein>
    <submittedName>
        <fullName evidence="1">Uncharacterized protein</fullName>
    </submittedName>
</protein>
<evidence type="ECO:0000313" key="2">
    <source>
        <dbReference type="Proteomes" id="UP000735302"/>
    </source>
</evidence>